<sequence>MERINGKDMVRSRYAKLQPITDRINGLQDPFYHCNGHENEFSRSNLSVNSYTLQLRCDFQNLLQEKSRVSRMTEKSMREEFFQTKMPAALLKQRVSSLEISPTELLKKQKNRKHRNKEKPFFSLLLNLKVELLDILNCIFYVLWCPIYYFGKLILTIIRSVACLLWSVLTLSIFRGTSVPYDSKELKLVVKEPELLVLPDITGDSKHLSTDVKKLLPQRSSDFHSISSSVPQGLRTSDEISPTEIADHKSLKDLLSPQKKVNLSLKMIDKMRVGDQIKGSGFQLQNENYYPYSSHHENVSNVGLSSDYLPDKCSGKFCNIQECRKTGVKQYEEPLTSSKDATSKGGENVVEYKRRTHSKNSHLRSEFRLSKNPQIKLSHVKKFEKEKPNEVEPHNSKFRLADYNSLDTVNTGKESLTILLTNLISKKGKKSRLHSVPVPSISYMLEQRPTTENREECEERVKNNLLGSEILRSNVQQVSEFKGQESNGSKSCLDDKGDRSQTNAAVVPPQVCQDRKLTTQSEHSCIVTHTDDLENRKYATTVSDHITEINELEKQKSKIQSLTLESSDKRMLQSKDIIEGLERLTDPVESSGLLIERKDSLRIAKYTQPVDAKSKWLEIKKKFYGIDYNRTAKQEEPKKLESKSLAQITSVSKLPAHKIFQYNMQVGRARQMGAESSSTEGILLEKNLTSIGIEGAVVPDRLGSNASRCLQPVVQTPCRLSHTQSLSQWPLGFDNSPLLRKYLPEQKPKPKPRTEAGLIRGRVTGTNCKISTATSTCINSSVSTSDVTVLSQKYMGNHRYGLKRETDRKKDNPQNLLHIKPSCNEMSHCNTPLFIELTQRHETLQKTSRRDHLSQVQSTAGIVSTNNIYSLNNIKDGSLLSFSDRPFIMPRKSNNRNS</sequence>
<gene>
    <name evidence="3" type="primary">LOC124294430</name>
</gene>
<feature type="region of interest" description="Disordered" evidence="1">
    <location>
        <begin position="479"/>
        <end position="503"/>
    </location>
</feature>
<dbReference type="GeneID" id="124294430"/>
<evidence type="ECO:0000313" key="2">
    <source>
        <dbReference type="Proteomes" id="UP000829291"/>
    </source>
</evidence>
<proteinExistence type="predicted"/>
<accession>A0ABM3G519</accession>
<dbReference type="RefSeq" id="XP_046595367.1">
    <property type="nucleotide sequence ID" value="XM_046739411.1"/>
</dbReference>
<protein>
    <submittedName>
        <fullName evidence="3">Uncharacterized protein LOC124294430</fullName>
    </submittedName>
</protein>
<evidence type="ECO:0000256" key="1">
    <source>
        <dbReference type="SAM" id="MobiDB-lite"/>
    </source>
</evidence>
<name>A0ABM3G519_NEOLC</name>
<keyword evidence="2" id="KW-1185">Reference proteome</keyword>
<feature type="compositionally biased region" description="Polar residues" evidence="1">
    <location>
        <begin position="479"/>
        <end position="490"/>
    </location>
</feature>
<evidence type="ECO:0000313" key="3">
    <source>
        <dbReference type="RefSeq" id="XP_046595367.1"/>
    </source>
</evidence>
<reference evidence="3" key="1">
    <citation type="submission" date="2025-08" db="UniProtKB">
        <authorList>
            <consortium name="RefSeq"/>
        </authorList>
    </citation>
    <scope>IDENTIFICATION</scope>
    <source>
        <tissue evidence="3">Thorax and Abdomen</tissue>
    </source>
</reference>
<organism evidence="2 3">
    <name type="scientific">Neodiprion lecontei</name>
    <name type="common">Redheaded pine sawfly</name>
    <dbReference type="NCBI Taxonomy" id="441921"/>
    <lineage>
        <taxon>Eukaryota</taxon>
        <taxon>Metazoa</taxon>
        <taxon>Ecdysozoa</taxon>
        <taxon>Arthropoda</taxon>
        <taxon>Hexapoda</taxon>
        <taxon>Insecta</taxon>
        <taxon>Pterygota</taxon>
        <taxon>Neoptera</taxon>
        <taxon>Endopterygota</taxon>
        <taxon>Hymenoptera</taxon>
        <taxon>Tenthredinoidea</taxon>
        <taxon>Diprionidae</taxon>
        <taxon>Diprioninae</taxon>
        <taxon>Neodiprion</taxon>
    </lineage>
</organism>
<dbReference type="Proteomes" id="UP000829291">
    <property type="component" value="Chromosome 5"/>
</dbReference>